<dbReference type="AlphaFoldDB" id="A0AAE1TL42"/>
<comment type="caution">
    <text evidence="2">The sequence shown here is derived from an EMBL/GenBank/DDBJ whole genome shotgun (WGS) entry which is preliminary data.</text>
</comment>
<protein>
    <submittedName>
        <fullName evidence="2">Uncharacterized protein</fullName>
    </submittedName>
</protein>
<dbReference type="Proteomes" id="UP001292094">
    <property type="component" value="Unassembled WGS sequence"/>
</dbReference>
<name>A0AAE1TL42_9EUCA</name>
<reference evidence="2" key="1">
    <citation type="submission" date="2023-11" db="EMBL/GenBank/DDBJ databases">
        <title>Genome assemblies of two species of porcelain crab, Petrolisthes cinctipes and Petrolisthes manimaculis (Anomura: Porcellanidae).</title>
        <authorList>
            <person name="Angst P."/>
        </authorList>
    </citation>
    <scope>NUCLEOTIDE SEQUENCE</scope>
    <source>
        <strain evidence="2">PB745_02</strain>
        <tissue evidence="2">Gill</tissue>
    </source>
</reference>
<dbReference type="EMBL" id="JAWZYT010005923">
    <property type="protein sequence ID" value="KAK4289262.1"/>
    <property type="molecule type" value="Genomic_DNA"/>
</dbReference>
<keyword evidence="3" id="KW-1185">Reference proteome</keyword>
<evidence type="ECO:0000313" key="3">
    <source>
        <dbReference type="Proteomes" id="UP001292094"/>
    </source>
</evidence>
<sequence length="117" mass="12721">MVTFGEDDKICERAGVTHRNRRVPIVHLQLISLTTQTLSNSPNFTQMALTDHLNHVNTPNPTPSPHTVDPASSTTPSVTQLKSPVNQFSLDPASSNLYSPVTPRAPCVPPPVSTRDK</sequence>
<feature type="region of interest" description="Disordered" evidence="1">
    <location>
        <begin position="53"/>
        <end position="117"/>
    </location>
</feature>
<gene>
    <name evidence="2" type="ORF">Pmani_037754</name>
</gene>
<proteinExistence type="predicted"/>
<organism evidence="2 3">
    <name type="scientific">Petrolisthes manimaculis</name>
    <dbReference type="NCBI Taxonomy" id="1843537"/>
    <lineage>
        <taxon>Eukaryota</taxon>
        <taxon>Metazoa</taxon>
        <taxon>Ecdysozoa</taxon>
        <taxon>Arthropoda</taxon>
        <taxon>Crustacea</taxon>
        <taxon>Multicrustacea</taxon>
        <taxon>Malacostraca</taxon>
        <taxon>Eumalacostraca</taxon>
        <taxon>Eucarida</taxon>
        <taxon>Decapoda</taxon>
        <taxon>Pleocyemata</taxon>
        <taxon>Anomura</taxon>
        <taxon>Galatheoidea</taxon>
        <taxon>Porcellanidae</taxon>
        <taxon>Petrolisthes</taxon>
    </lineage>
</organism>
<evidence type="ECO:0000313" key="2">
    <source>
        <dbReference type="EMBL" id="KAK4289262.1"/>
    </source>
</evidence>
<accession>A0AAE1TL42</accession>
<evidence type="ECO:0000256" key="1">
    <source>
        <dbReference type="SAM" id="MobiDB-lite"/>
    </source>
</evidence>
<feature type="compositionally biased region" description="Pro residues" evidence="1">
    <location>
        <begin position="106"/>
        <end position="117"/>
    </location>
</feature>
<feature type="compositionally biased region" description="Polar residues" evidence="1">
    <location>
        <begin position="70"/>
        <end position="99"/>
    </location>
</feature>